<keyword evidence="7" id="KW-0119">Carbohydrate metabolism</keyword>
<comment type="subcellular location">
    <subcellularLocation>
        <location evidence="1">Secreted</location>
        <location evidence="1">Cell wall</location>
    </subcellularLocation>
</comment>
<feature type="region of interest" description="Disordered" evidence="11">
    <location>
        <begin position="109"/>
        <end position="143"/>
    </location>
</feature>
<dbReference type="PANTHER" id="PTHR31316">
    <property type="entry name" value="BETA-GLUCOSIDASE-LIKE PROTEIN NCA3, MITOCHONDRIAL-RELATED"/>
    <property type="match status" value="1"/>
</dbReference>
<keyword evidence="14" id="KW-1185">Reference proteome</keyword>
<comment type="similarity">
    <text evidence="2">Belongs to the SUN family.</text>
</comment>
<gene>
    <name evidence="13" type="ORF">GcM3_007038</name>
</gene>
<feature type="compositionally biased region" description="Low complexity" evidence="11">
    <location>
        <begin position="128"/>
        <end position="140"/>
    </location>
</feature>
<dbReference type="GO" id="GO:0000272">
    <property type="term" value="P:polysaccharide catabolic process"/>
    <property type="evidence" value="ECO:0007669"/>
    <property type="project" value="UniProtKB-KW"/>
</dbReference>
<feature type="chain" id="PRO_5019092959" evidence="12">
    <location>
        <begin position="26"/>
        <end position="443"/>
    </location>
</feature>
<evidence type="ECO:0000313" key="13">
    <source>
        <dbReference type="EMBL" id="RKF83855.1"/>
    </source>
</evidence>
<evidence type="ECO:0000256" key="3">
    <source>
        <dbReference type="ARBA" id="ARBA00022512"/>
    </source>
</evidence>
<comment type="caution">
    <text evidence="13">The sequence shown here is derived from an EMBL/GenBank/DDBJ whole genome shotgun (WGS) entry which is preliminary data.</text>
</comment>
<keyword evidence="10" id="KW-0624">Polysaccharide degradation</keyword>
<accession>A0A420JAL7</accession>
<evidence type="ECO:0000256" key="11">
    <source>
        <dbReference type="SAM" id="MobiDB-lite"/>
    </source>
</evidence>
<dbReference type="GO" id="GO:0031505">
    <property type="term" value="P:fungal-type cell wall organization"/>
    <property type="evidence" value="ECO:0007669"/>
    <property type="project" value="TreeGrafter"/>
</dbReference>
<dbReference type="PANTHER" id="PTHR31316:SF0">
    <property type="entry name" value="SECRETED BETA-GLUCOSIDASE SIM1-RELATED"/>
    <property type="match status" value="1"/>
</dbReference>
<dbReference type="GO" id="GO:0016798">
    <property type="term" value="F:hydrolase activity, acting on glycosyl bonds"/>
    <property type="evidence" value="ECO:0007669"/>
    <property type="project" value="UniProtKB-KW"/>
</dbReference>
<name>A0A420JAL7_9PEZI</name>
<evidence type="ECO:0000256" key="1">
    <source>
        <dbReference type="ARBA" id="ARBA00004191"/>
    </source>
</evidence>
<dbReference type="GO" id="GO:0009277">
    <property type="term" value="C:fungal-type cell wall"/>
    <property type="evidence" value="ECO:0007669"/>
    <property type="project" value="TreeGrafter"/>
</dbReference>
<keyword evidence="3" id="KW-0134">Cell wall</keyword>
<evidence type="ECO:0000256" key="12">
    <source>
        <dbReference type="SAM" id="SignalP"/>
    </source>
</evidence>
<dbReference type="EMBL" id="MCBQ01000743">
    <property type="protein sequence ID" value="RKF83855.1"/>
    <property type="molecule type" value="Genomic_DNA"/>
</dbReference>
<dbReference type="AlphaFoldDB" id="A0A420JAL7"/>
<keyword evidence="4" id="KW-0964">Secreted</keyword>
<evidence type="ECO:0000256" key="5">
    <source>
        <dbReference type="ARBA" id="ARBA00022729"/>
    </source>
</evidence>
<feature type="signal peptide" evidence="12">
    <location>
        <begin position="1"/>
        <end position="25"/>
    </location>
</feature>
<dbReference type="Proteomes" id="UP000283383">
    <property type="component" value="Unassembled WGS sequence"/>
</dbReference>
<evidence type="ECO:0000256" key="4">
    <source>
        <dbReference type="ARBA" id="ARBA00022525"/>
    </source>
</evidence>
<keyword evidence="6" id="KW-0378">Hydrolase</keyword>
<keyword evidence="5 12" id="KW-0732">Signal</keyword>
<proteinExistence type="inferred from homology"/>
<reference evidence="13 14" key="1">
    <citation type="journal article" date="2018" name="BMC Genomics">
        <title>Comparative genome analyses reveal sequence features reflecting distinct modes of host-adaptation between dicot and monocot powdery mildew.</title>
        <authorList>
            <person name="Wu Y."/>
            <person name="Ma X."/>
            <person name="Pan Z."/>
            <person name="Kale S.D."/>
            <person name="Song Y."/>
            <person name="King H."/>
            <person name="Zhang Q."/>
            <person name="Presley C."/>
            <person name="Deng X."/>
            <person name="Wei C.I."/>
            <person name="Xiao S."/>
        </authorList>
    </citation>
    <scope>NUCLEOTIDE SEQUENCE [LARGE SCALE GENOMIC DNA]</scope>
    <source>
        <strain evidence="13">UMSG3</strain>
    </source>
</reference>
<sequence>MFSRNYTTMKFSCMTLLAITTLALAQPHNHLHHHHARHSSSILERDEASAAQIDDAVVTIYELDGHKISHDEVESCLDESKCVVVGNQISSASTDITTAKSAVHDLTSNNIADNERPTPAVSVSPQALSELSSKPSSVKSDFPVKNNSEANKNFVDPPKPNNLAKLKLNFPSGKIDCSHFPSEFGAVSADWIGHGGWTGVQKTPGYSLSSKAISYIETATPGEGCIPGSFCSYSCPAGYQKSQWPDAQGSSGQSIGGLFCNSEGKLELSRTASRQLCTPGVGDIKVKNSHHKNVAICRTDYPGTEAETVALDALPGSTVKVTCPDAKEYYRTWEGAPTSAQYYINPSGYDIKDACTWGTPGSNIGNWAPVNMGVGKGDSGSTFVSLFPNTPTNPDGVLDFNIEITGDVTGQCAYRNGNYYRDGVISPTGCTVGVNGMAVFEFS</sequence>
<evidence type="ECO:0000256" key="7">
    <source>
        <dbReference type="ARBA" id="ARBA00023277"/>
    </source>
</evidence>
<dbReference type="GO" id="GO:0009986">
    <property type="term" value="C:cell surface"/>
    <property type="evidence" value="ECO:0007669"/>
    <property type="project" value="TreeGrafter"/>
</dbReference>
<dbReference type="Pfam" id="PF03856">
    <property type="entry name" value="SUN"/>
    <property type="match status" value="1"/>
</dbReference>
<evidence type="ECO:0000256" key="2">
    <source>
        <dbReference type="ARBA" id="ARBA00010579"/>
    </source>
</evidence>
<evidence type="ECO:0000313" key="14">
    <source>
        <dbReference type="Proteomes" id="UP000283383"/>
    </source>
</evidence>
<keyword evidence="9" id="KW-0961">Cell wall biogenesis/degradation</keyword>
<protein>
    <submittedName>
        <fullName evidence="13">Secreted beta-glucosidase sun1</fullName>
    </submittedName>
</protein>
<dbReference type="InterPro" id="IPR005556">
    <property type="entry name" value="SUN"/>
</dbReference>
<keyword evidence="8" id="KW-0326">Glycosidase</keyword>
<dbReference type="InterPro" id="IPR051526">
    <property type="entry name" value="Beta-Glucosidase_SUN"/>
</dbReference>
<evidence type="ECO:0000256" key="8">
    <source>
        <dbReference type="ARBA" id="ARBA00023295"/>
    </source>
</evidence>
<organism evidence="13 14">
    <name type="scientific">Golovinomyces cichoracearum</name>
    <dbReference type="NCBI Taxonomy" id="62708"/>
    <lineage>
        <taxon>Eukaryota</taxon>
        <taxon>Fungi</taxon>
        <taxon>Dikarya</taxon>
        <taxon>Ascomycota</taxon>
        <taxon>Pezizomycotina</taxon>
        <taxon>Leotiomycetes</taxon>
        <taxon>Erysiphales</taxon>
        <taxon>Erysiphaceae</taxon>
        <taxon>Golovinomyces</taxon>
    </lineage>
</organism>
<evidence type="ECO:0000256" key="10">
    <source>
        <dbReference type="ARBA" id="ARBA00023326"/>
    </source>
</evidence>
<evidence type="ECO:0000256" key="6">
    <source>
        <dbReference type="ARBA" id="ARBA00022801"/>
    </source>
</evidence>
<evidence type="ECO:0000256" key="9">
    <source>
        <dbReference type="ARBA" id="ARBA00023316"/>
    </source>
</evidence>
<dbReference type="STRING" id="62708.A0A420JAL7"/>